<organism evidence="2 3">
    <name type="scientific">Aromia moschata</name>
    <dbReference type="NCBI Taxonomy" id="1265417"/>
    <lineage>
        <taxon>Eukaryota</taxon>
        <taxon>Metazoa</taxon>
        <taxon>Ecdysozoa</taxon>
        <taxon>Arthropoda</taxon>
        <taxon>Hexapoda</taxon>
        <taxon>Insecta</taxon>
        <taxon>Pterygota</taxon>
        <taxon>Neoptera</taxon>
        <taxon>Endopterygota</taxon>
        <taxon>Coleoptera</taxon>
        <taxon>Polyphaga</taxon>
        <taxon>Cucujiformia</taxon>
        <taxon>Chrysomeloidea</taxon>
        <taxon>Cerambycidae</taxon>
        <taxon>Cerambycinae</taxon>
        <taxon>Callichromatini</taxon>
        <taxon>Aromia</taxon>
    </lineage>
</organism>
<feature type="region of interest" description="Disordered" evidence="1">
    <location>
        <begin position="25"/>
        <end position="124"/>
    </location>
</feature>
<evidence type="ECO:0000313" key="2">
    <source>
        <dbReference type="EMBL" id="KAJ8936818.1"/>
    </source>
</evidence>
<gene>
    <name evidence="2" type="ORF">NQ318_015285</name>
</gene>
<feature type="compositionally biased region" description="Low complexity" evidence="1">
    <location>
        <begin position="60"/>
        <end position="74"/>
    </location>
</feature>
<sequence length="231" mass="25645">MQPEDNILKEPAAYVSPFVLSLSQAKDKKKSRYFVRTEEAKLSAAEENESIQTKIKGGTSSSSSSSDENSSSSDCESDPFGSDDSVKDPPYNPPIVTEMRAETPTGVTGKQRKVKYPSGNEKVGRKKLKLPATWQKANANKLQNSGEAYLSMSTVKNADGTQLQKKRMPQAKEQAYEDVNKGTLSIRAAAKRYELYHVSIKIQKKKEDALQQGADTSVMMGYKAWNKVFFR</sequence>
<keyword evidence="3" id="KW-1185">Reference proteome</keyword>
<comment type="caution">
    <text evidence="2">The sequence shown here is derived from an EMBL/GenBank/DDBJ whole genome shotgun (WGS) entry which is preliminary data.</text>
</comment>
<dbReference type="EMBL" id="JAPWTK010000708">
    <property type="protein sequence ID" value="KAJ8936818.1"/>
    <property type="molecule type" value="Genomic_DNA"/>
</dbReference>
<proteinExistence type="predicted"/>
<evidence type="ECO:0000313" key="3">
    <source>
        <dbReference type="Proteomes" id="UP001162162"/>
    </source>
</evidence>
<reference evidence="2" key="1">
    <citation type="journal article" date="2023" name="Insect Mol. Biol.">
        <title>Genome sequencing provides insights into the evolution of gene families encoding plant cell wall-degrading enzymes in longhorned beetles.</title>
        <authorList>
            <person name="Shin N.R."/>
            <person name="Okamura Y."/>
            <person name="Kirsch R."/>
            <person name="Pauchet Y."/>
        </authorList>
    </citation>
    <scope>NUCLEOTIDE SEQUENCE</scope>
    <source>
        <strain evidence="2">AMC_N1</strain>
    </source>
</reference>
<accession>A0AAV8XE40</accession>
<name>A0AAV8XE40_9CUCU</name>
<dbReference type="Proteomes" id="UP001162162">
    <property type="component" value="Unassembled WGS sequence"/>
</dbReference>
<dbReference type="AlphaFoldDB" id="A0AAV8XE40"/>
<evidence type="ECO:0000256" key="1">
    <source>
        <dbReference type="SAM" id="MobiDB-lite"/>
    </source>
</evidence>
<protein>
    <submittedName>
        <fullName evidence="2">Uncharacterized protein</fullName>
    </submittedName>
</protein>